<keyword evidence="1" id="KW-0812">Transmembrane</keyword>
<proteinExistence type="predicted"/>
<gene>
    <name evidence="2" type="ORF">EII11_06295</name>
</gene>
<sequence length="131" mass="13702">MPLPGDGGKDDEEGSEVVSHILVQFLVLLVVLILLQSALLVHTRNTTISAAGEGARRAALLGGNSAEAQQRVEELLESLLGANPSRTVTLTTRPDHAGTVAVVTIRTTLPVFLTLGPQMLEVQGSAVMEGP</sequence>
<dbReference type="Proteomes" id="UP000280444">
    <property type="component" value="Unassembled WGS sequence"/>
</dbReference>
<feature type="transmembrane region" description="Helical" evidence="1">
    <location>
        <begin position="20"/>
        <end position="41"/>
    </location>
</feature>
<evidence type="ECO:0000256" key="1">
    <source>
        <dbReference type="SAM" id="Phobius"/>
    </source>
</evidence>
<keyword evidence="1" id="KW-1133">Transmembrane helix</keyword>
<keyword evidence="1" id="KW-0472">Membrane</keyword>
<protein>
    <submittedName>
        <fullName evidence="2">ABC transporter</fullName>
    </submittedName>
</protein>
<organism evidence="2 3">
    <name type="scientific">Schaalia canis</name>
    <dbReference type="NCBI Taxonomy" id="100469"/>
    <lineage>
        <taxon>Bacteria</taxon>
        <taxon>Bacillati</taxon>
        <taxon>Actinomycetota</taxon>
        <taxon>Actinomycetes</taxon>
        <taxon>Actinomycetales</taxon>
        <taxon>Actinomycetaceae</taxon>
        <taxon>Schaalia</taxon>
    </lineage>
</organism>
<keyword evidence="3" id="KW-1185">Reference proteome</keyword>
<comment type="caution">
    <text evidence="2">The sequence shown here is derived from an EMBL/GenBank/DDBJ whole genome shotgun (WGS) entry which is preliminary data.</text>
</comment>
<dbReference type="RefSeq" id="WP_124870277.1">
    <property type="nucleotide sequence ID" value="NZ_RQZF01000005.1"/>
</dbReference>
<accession>A0A3P1SD60</accession>
<dbReference type="EMBL" id="RQZF01000005">
    <property type="protein sequence ID" value="RRC95241.1"/>
    <property type="molecule type" value="Genomic_DNA"/>
</dbReference>
<name>A0A3P1SD60_9ACTO</name>
<reference evidence="2 3" key="1">
    <citation type="submission" date="2018-11" db="EMBL/GenBank/DDBJ databases">
        <title>Genomes From Bacteria Associated with the Canine Oral Cavity: a Test Case for Automated Genome-Based Taxonomic Assignment.</title>
        <authorList>
            <person name="Coil D.A."/>
            <person name="Jospin G."/>
            <person name="Darling A.E."/>
            <person name="Wallis C."/>
            <person name="Davis I.J."/>
            <person name="Harris S."/>
            <person name="Eisen J.A."/>
            <person name="Holcombe L.J."/>
            <person name="O'Flynn C."/>
        </authorList>
    </citation>
    <scope>NUCLEOTIDE SEQUENCE [LARGE SCALE GENOMIC DNA]</scope>
    <source>
        <strain evidence="2 3">OH770</strain>
    </source>
</reference>
<dbReference type="OrthoDB" id="3826566at2"/>
<dbReference type="AlphaFoldDB" id="A0A3P1SD60"/>
<evidence type="ECO:0000313" key="3">
    <source>
        <dbReference type="Proteomes" id="UP000280444"/>
    </source>
</evidence>
<evidence type="ECO:0000313" key="2">
    <source>
        <dbReference type="EMBL" id="RRC95241.1"/>
    </source>
</evidence>